<dbReference type="InterPro" id="IPR046433">
    <property type="entry name" value="ActCoA_hydro"/>
</dbReference>
<dbReference type="InterPro" id="IPR037171">
    <property type="entry name" value="NagB/RpiA_transferase-like"/>
</dbReference>
<comment type="similarity">
    <text evidence="1">Belongs to the acetyl-CoA hydrolase/transferase family.</text>
</comment>
<dbReference type="PANTHER" id="PTHR21432">
    <property type="entry name" value="ACETYL-COA HYDROLASE-RELATED"/>
    <property type="match status" value="1"/>
</dbReference>
<dbReference type="InterPro" id="IPR038460">
    <property type="entry name" value="AcetylCoA_hyd_C_sf"/>
</dbReference>
<dbReference type="Pfam" id="PF02550">
    <property type="entry name" value="AcetylCoA_hydro"/>
    <property type="match status" value="1"/>
</dbReference>
<dbReference type="RefSeq" id="WP_344601674.1">
    <property type="nucleotide sequence ID" value="NZ_BAAAHE010000007.1"/>
</dbReference>
<organism evidence="5 6">
    <name type="scientific">Sporichthya brevicatena</name>
    <dbReference type="NCBI Taxonomy" id="171442"/>
    <lineage>
        <taxon>Bacteria</taxon>
        <taxon>Bacillati</taxon>
        <taxon>Actinomycetota</taxon>
        <taxon>Actinomycetes</taxon>
        <taxon>Sporichthyales</taxon>
        <taxon>Sporichthyaceae</taxon>
        <taxon>Sporichthya</taxon>
    </lineage>
</organism>
<feature type="domain" description="Acetyl-CoA hydrolase/transferase N-terminal" evidence="3">
    <location>
        <begin position="76"/>
        <end position="157"/>
    </location>
</feature>
<reference evidence="6" key="1">
    <citation type="journal article" date="2019" name="Int. J. Syst. Evol. Microbiol.">
        <title>The Global Catalogue of Microorganisms (GCM) 10K type strain sequencing project: providing services to taxonomists for standard genome sequencing and annotation.</title>
        <authorList>
            <consortium name="The Broad Institute Genomics Platform"/>
            <consortium name="The Broad Institute Genome Sequencing Center for Infectious Disease"/>
            <person name="Wu L."/>
            <person name="Ma J."/>
        </authorList>
    </citation>
    <scope>NUCLEOTIDE SEQUENCE [LARGE SCALE GENOMIC DNA]</scope>
    <source>
        <strain evidence="6">JCM 10671</strain>
    </source>
</reference>
<dbReference type="PANTHER" id="PTHR21432:SF20">
    <property type="entry name" value="ACETYL-COA HYDROLASE"/>
    <property type="match status" value="1"/>
</dbReference>
<dbReference type="Proteomes" id="UP001500957">
    <property type="component" value="Unassembled WGS sequence"/>
</dbReference>
<name>A0ABP3RIA9_9ACTN</name>
<evidence type="ECO:0000313" key="6">
    <source>
        <dbReference type="Proteomes" id="UP001500957"/>
    </source>
</evidence>
<evidence type="ECO:0000256" key="1">
    <source>
        <dbReference type="ARBA" id="ARBA00009632"/>
    </source>
</evidence>
<evidence type="ECO:0000313" key="5">
    <source>
        <dbReference type="EMBL" id="GAA0607788.1"/>
    </source>
</evidence>
<dbReference type="InterPro" id="IPR026888">
    <property type="entry name" value="AcetylCoA_hyd_C"/>
</dbReference>
<proteinExistence type="inferred from homology"/>
<dbReference type="Gene3D" id="3.30.750.70">
    <property type="entry name" value="4-hydroxybutyrate coenzyme like domains"/>
    <property type="match status" value="1"/>
</dbReference>
<dbReference type="InterPro" id="IPR003702">
    <property type="entry name" value="ActCoA_hydro_N"/>
</dbReference>
<sequence length="412" mass="42715">MDSAILRDLIRPGDLVVAGQTLGEPTALIAEVFTAVGDVPGVRMFAGMSLTNVFPEAPPGFGLCSFVGMPPFSGLIADGRLDLIPTHMSALPRLFAAGPLKADVVLVAVSPPDAEGFCSLGVVSDYLWPAVHSARVVIAEINDSIPVVAGDTRLHIDTFAATMKVSRPLPEYRAEAPSALEQEIARHVAGFVRDRSCVQVGIGKLAEAVLLAVADRRDLSIHSGMIGDTGLALMRDGVVTNRFKEIDEGRTVAGSILGSARGVALAAGESRLDLRSVSYTHDPGVVGSISNFVCVNSALEVDLFGQVNSEVAGNRYVGAVGGAVDFLRAAVGSPGGRAIVALPATASRGRSRLVPKVARVTAAGADVDVVVTEYGVADLRGVSASERARRIVAVAAPEHREMLTKAAAEAGL</sequence>
<evidence type="ECO:0000259" key="4">
    <source>
        <dbReference type="Pfam" id="PF13336"/>
    </source>
</evidence>
<protein>
    <submittedName>
        <fullName evidence="5">Acetyl-CoA hydrolase/transferase C-terminal domain-containing protein</fullName>
    </submittedName>
</protein>
<evidence type="ECO:0000256" key="2">
    <source>
        <dbReference type="ARBA" id="ARBA00022679"/>
    </source>
</evidence>
<keyword evidence="2" id="KW-0808">Transferase</keyword>
<dbReference type="EMBL" id="BAAAHE010000007">
    <property type="protein sequence ID" value="GAA0607788.1"/>
    <property type="molecule type" value="Genomic_DNA"/>
</dbReference>
<dbReference type="Gene3D" id="3.40.1080.10">
    <property type="entry name" value="Glutaconate Coenzyme A-transferase"/>
    <property type="match status" value="1"/>
</dbReference>
<gene>
    <name evidence="5" type="ORF">GCM10009547_07140</name>
</gene>
<accession>A0ABP3RIA9</accession>
<dbReference type="Pfam" id="PF13336">
    <property type="entry name" value="AcetylCoA_hyd_C"/>
    <property type="match status" value="1"/>
</dbReference>
<evidence type="ECO:0000259" key="3">
    <source>
        <dbReference type="Pfam" id="PF02550"/>
    </source>
</evidence>
<dbReference type="Gene3D" id="3.40.1080.20">
    <property type="entry name" value="Acetyl-CoA hydrolase/transferase C-terminal domain"/>
    <property type="match status" value="1"/>
</dbReference>
<keyword evidence="5" id="KW-0378">Hydrolase</keyword>
<keyword evidence="6" id="KW-1185">Reference proteome</keyword>
<feature type="domain" description="Acetyl-CoA hydrolase/transferase C-terminal" evidence="4">
    <location>
        <begin position="269"/>
        <end position="407"/>
    </location>
</feature>
<comment type="caution">
    <text evidence="5">The sequence shown here is derived from an EMBL/GenBank/DDBJ whole genome shotgun (WGS) entry which is preliminary data.</text>
</comment>
<dbReference type="SUPFAM" id="SSF100950">
    <property type="entry name" value="NagB/RpiA/CoA transferase-like"/>
    <property type="match status" value="2"/>
</dbReference>
<dbReference type="GO" id="GO:0016787">
    <property type="term" value="F:hydrolase activity"/>
    <property type="evidence" value="ECO:0007669"/>
    <property type="project" value="UniProtKB-KW"/>
</dbReference>